<gene>
    <name evidence="1" type="ORF">PAPOLLO_LOCUS15928</name>
</gene>
<keyword evidence="2" id="KW-1185">Reference proteome</keyword>
<evidence type="ECO:0000313" key="2">
    <source>
        <dbReference type="Proteomes" id="UP000691718"/>
    </source>
</evidence>
<reference evidence="1" key="1">
    <citation type="submission" date="2021-04" db="EMBL/GenBank/DDBJ databases">
        <authorList>
            <person name="Tunstrom K."/>
        </authorList>
    </citation>
    <scope>NUCLEOTIDE SEQUENCE</scope>
</reference>
<dbReference type="EMBL" id="CAJQZP010001045">
    <property type="protein sequence ID" value="CAG5013379.1"/>
    <property type="molecule type" value="Genomic_DNA"/>
</dbReference>
<accession>A0A8S3XGP7</accession>
<sequence>MKKPRNQEISITKQKPSIMTPKLLPKHDDKMVIIEKELVGRKPTEAEGVRAKKILNENNPNIKLTHKVVQRAMTVAQKIITKNERNIANASKLIKVIQKRSMMNHEEIGPKSTIYNQTEYTASRMYKKSSPRKFRKKISMKNVADFNKASDSKRIKRDVLYPGTG</sequence>
<evidence type="ECO:0000313" key="1">
    <source>
        <dbReference type="EMBL" id="CAG5013379.1"/>
    </source>
</evidence>
<dbReference type="Proteomes" id="UP000691718">
    <property type="component" value="Unassembled WGS sequence"/>
</dbReference>
<dbReference type="AlphaFoldDB" id="A0A8S3XGP7"/>
<organism evidence="1 2">
    <name type="scientific">Parnassius apollo</name>
    <name type="common">Apollo butterfly</name>
    <name type="synonym">Papilio apollo</name>
    <dbReference type="NCBI Taxonomy" id="110799"/>
    <lineage>
        <taxon>Eukaryota</taxon>
        <taxon>Metazoa</taxon>
        <taxon>Ecdysozoa</taxon>
        <taxon>Arthropoda</taxon>
        <taxon>Hexapoda</taxon>
        <taxon>Insecta</taxon>
        <taxon>Pterygota</taxon>
        <taxon>Neoptera</taxon>
        <taxon>Endopterygota</taxon>
        <taxon>Lepidoptera</taxon>
        <taxon>Glossata</taxon>
        <taxon>Ditrysia</taxon>
        <taxon>Papilionoidea</taxon>
        <taxon>Papilionidae</taxon>
        <taxon>Parnassiinae</taxon>
        <taxon>Parnassini</taxon>
        <taxon>Parnassius</taxon>
        <taxon>Parnassius</taxon>
    </lineage>
</organism>
<name>A0A8S3XGP7_PARAO</name>
<protein>
    <submittedName>
        <fullName evidence="1">(apollo) hypothetical protein</fullName>
    </submittedName>
</protein>
<comment type="caution">
    <text evidence="1">The sequence shown here is derived from an EMBL/GenBank/DDBJ whole genome shotgun (WGS) entry which is preliminary data.</text>
</comment>
<proteinExistence type="predicted"/>